<name>A0A2Z4IRH9_9BACT</name>
<feature type="transmembrane region" description="Helical" evidence="5">
    <location>
        <begin position="34"/>
        <end position="51"/>
    </location>
</feature>
<proteinExistence type="predicted"/>
<accession>A0A2Z4IRH9</accession>
<gene>
    <name evidence="7" type="ORF">DN752_13175</name>
</gene>
<keyword evidence="3 5" id="KW-1133">Transmembrane helix</keyword>
<dbReference type="KEGG" id="est:DN752_13175"/>
<dbReference type="Pfam" id="PF07291">
    <property type="entry name" value="MauE"/>
    <property type="match status" value="1"/>
</dbReference>
<dbReference type="GO" id="GO:0030416">
    <property type="term" value="P:methylamine metabolic process"/>
    <property type="evidence" value="ECO:0007669"/>
    <property type="project" value="InterPro"/>
</dbReference>
<evidence type="ECO:0000313" key="8">
    <source>
        <dbReference type="Proteomes" id="UP000248688"/>
    </source>
</evidence>
<dbReference type="InterPro" id="IPR009908">
    <property type="entry name" value="Methylamine_util_MauE"/>
</dbReference>
<protein>
    <recommendedName>
        <fullName evidence="6">Methylamine utilisation protein MauE domain-containing protein</fullName>
    </recommendedName>
</protein>
<reference evidence="7 8" key="1">
    <citation type="submission" date="2018-06" db="EMBL/GenBank/DDBJ databases">
        <title>Echinicola strongylocentroti sp. nov., isolated from a sea urchin Strongylocentrotus intermedius.</title>
        <authorList>
            <person name="Bae S.S."/>
        </authorList>
    </citation>
    <scope>NUCLEOTIDE SEQUENCE [LARGE SCALE GENOMIC DNA]</scope>
    <source>
        <strain evidence="7 8">MEBiC08714</strain>
    </source>
</reference>
<dbReference type="AlphaFoldDB" id="A0A2Z4IRH9"/>
<keyword evidence="8" id="KW-1185">Reference proteome</keyword>
<dbReference type="GO" id="GO:0016020">
    <property type="term" value="C:membrane"/>
    <property type="evidence" value="ECO:0007669"/>
    <property type="project" value="UniProtKB-SubCell"/>
</dbReference>
<evidence type="ECO:0000313" key="7">
    <source>
        <dbReference type="EMBL" id="AWW33176.1"/>
    </source>
</evidence>
<evidence type="ECO:0000256" key="1">
    <source>
        <dbReference type="ARBA" id="ARBA00004141"/>
    </source>
</evidence>
<evidence type="ECO:0000256" key="4">
    <source>
        <dbReference type="ARBA" id="ARBA00023136"/>
    </source>
</evidence>
<evidence type="ECO:0000259" key="6">
    <source>
        <dbReference type="Pfam" id="PF07291"/>
    </source>
</evidence>
<keyword evidence="4 5" id="KW-0472">Membrane</keyword>
<evidence type="ECO:0000256" key="5">
    <source>
        <dbReference type="SAM" id="Phobius"/>
    </source>
</evidence>
<feature type="domain" description="Methylamine utilisation protein MauE" evidence="6">
    <location>
        <begin position="2"/>
        <end position="117"/>
    </location>
</feature>
<organism evidence="7 8">
    <name type="scientific">Echinicola strongylocentroti</name>
    <dbReference type="NCBI Taxonomy" id="1795355"/>
    <lineage>
        <taxon>Bacteria</taxon>
        <taxon>Pseudomonadati</taxon>
        <taxon>Bacteroidota</taxon>
        <taxon>Cytophagia</taxon>
        <taxon>Cytophagales</taxon>
        <taxon>Cyclobacteriaceae</taxon>
        <taxon>Echinicola</taxon>
    </lineage>
</organism>
<evidence type="ECO:0000256" key="3">
    <source>
        <dbReference type="ARBA" id="ARBA00022989"/>
    </source>
</evidence>
<dbReference type="Proteomes" id="UP000248688">
    <property type="component" value="Chromosome"/>
</dbReference>
<feature type="transmembrane region" description="Helical" evidence="5">
    <location>
        <begin position="98"/>
        <end position="118"/>
    </location>
</feature>
<comment type="subcellular location">
    <subcellularLocation>
        <location evidence="1">Membrane</location>
        <topology evidence="1">Multi-pass membrane protein</topology>
    </subcellularLocation>
</comment>
<keyword evidence="2 5" id="KW-0812">Transmembrane</keyword>
<sequence length="129" mass="14249">MLLWTFTGMEKLLGYNSYLGEIKNQVFPMAWAEWIAPAVLVAELGLALLLLAGPTRQLGLALSILLMGVFATYIGLVWMGAFPRVPCSCAGFLESMGWPAHFVFNSIFILAGLFGLLWKPKDRKTEHAT</sequence>
<feature type="transmembrane region" description="Helical" evidence="5">
    <location>
        <begin position="58"/>
        <end position="78"/>
    </location>
</feature>
<dbReference type="EMBL" id="CP030041">
    <property type="protein sequence ID" value="AWW33176.1"/>
    <property type="molecule type" value="Genomic_DNA"/>
</dbReference>
<evidence type="ECO:0000256" key="2">
    <source>
        <dbReference type="ARBA" id="ARBA00022692"/>
    </source>
</evidence>
<dbReference type="OrthoDB" id="673785at2"/>